<protein>
    <submittedName>
        <fullName evidence="1">Phage Tail Protein X</fullName>
    </submittedName>
</protein>
<proteinExistence type="predicted"/>
<dbReference type="AlphaFoldDB" id="A0A1C3H931"/>
<evidence type="ECO:0000313" key="1">
    <source>
        <dbReference type="EMBL" id="SAY41528.1"/>
    </source>
</evidence>
<accession>A0A1C3H931</accession>
<name>A0A1C3H931_SERMA</name>
<dbReference type="Pfam" id="PF05489">
    <property type="entry name" value="Phage_tail_X"/>
    <property type="match status" value="1"/>
</dbReference>
<sequence length="68" mass="7724">MMKIYAQQGDTIDAICWRYYGSTLHQVEQVYQANRGLAELGPLLPHGQPVELPDLPVAAQRETVKLWD</sequence>
<gene>
    <name evidence="1" type="ORF">PWN146_00184</name>
</gene>
<dbReference type="EMBL" id="LT575490">
    <property type="protein sequence ID" value="SAY41528.1"/>
    <property type="molecule type" value="Genomic_DNA"/>
</dbReference>
<organism evidence="1">
    <name type="scientific">Serratia marcescens</name>
    <dbReference type="NCBI Taxonomy" id="615"/>
    <lineage>
        <taxon>Bacteria</taxon>
        <taxon>Pseudomonadati</taxon>
        <taxon>Pseudomonadota</taxon>
        <taxon>Gammaproteobacteria</taxon>
        <taxon>Enterobacterales</taxon>
        <taxon>Yersiniaceae</taxon>
        <taxon>Serratia</taxon>
    </lineage>
</organism>
<reference evidence="1" key="1">
    <citation type="submission" date="2016-05" db="EMBL/GenBank/DDBJ databases">
        <authorList>
            <person name="Cock P.J.A."/>
            <person name="Cock P.J.A."/>
        </authorList>
    </citation>
    <scope>NUCLEOTIDE SEQUENCE</scope>
    <source>
        <strain evidence="1">PWN146_assembly</strain>
    </source>
</reference>
<dbReference type="InterPro" id="IPR008861">
    <property type="entry name" value="GpX-like"/>
</dbReference>